<accession>A0A840PBV0</accession>
<dbReference type="Proteomes" id="UP000578449">
    <property type="component" value="Unassembled WGS sequence"/>
</dbReference>
<reference evidence="1 2" key="1">
    <citation type="submission" date="2020-08" db="EMBL/GenBank/DDBJ databases">
        <title>Genomic Encyclopedia of Type Strains, Phase IV (KMG-IV): sequencing the most valuable type-strain genomes for metagenomic binning, comparative biology and taxonomic classification.</title>
        <authorList>
            <person name="Goeker M."/>
        </authorList>
    </citation>
    <scope>NUCLEOTIDE SEQUENCE [LARGE SCALE GENOMIC DNA]</scope>
    <source>
        <strain evidence="1 2">DSM 45615</strain>
    </source>
</reference>
<name>A0A840PBV0_9ACTN</name>
<gene>
    <name evidence="1" type="ORF">HNP84_005137</name>
</gene>
<protein>
    <submittedName>
        <fullName evidence="1">Uncharacterized protein</fullName>
    </submittedName>
</protein>
<proteinExistence type="predicted"/>
<dbReference type="AlphaFoldDB" id="A0A840PBV0"/>
<sequence>MRPSRAGRSGSGRMSIGAILPSEMVQLTTENTWPSMALTRPATPLIRAGRVVAAVAVPRKVASRPVTFSRR</sequence>
<comment type="caution">
    <text evidence="1">The sequence shown here is derived from an EMBL/GenBank/DDBJ whole genome shotgun (WGS) entry which is preliminary data.</text>
</comment>
<evidence type="ECO:0000313" key="2">
    <source>
        <dbReference type="Proteomes" id="UP000578449"/>
    </source>
</evidence>
<evidence type="ECO:0000313" key="1">
    <source>
        <dbReference type="EMBL" id="MBB5135393.1"/>
    </source>
</evidence>
<dbReference type="EMBL" id="JACHGN010000011">
    <property type="protein sequence ID" value="MBB5135393.1"/>
    <property type="molecule type" value="Genomic_DNA"/>
</dbReference>
<organism evidence="1 2">
    <name type="scientific">Thermocatellispora tengchongensis</name>
    <dbReference type="NCBI Taxonomy" id="1073253"/>
    <lineage>
        <taxon>Bacteria</taxon>
        <taxon>Bacillati</taxon>
        <taxon>Actinomycetota</taxon>
        <taxon>Actinomycetes</taxon>
        <taxon>Streptosporangiales</taxon>
        <taxon>Streptosporangiaceae</taxon>
        <taxon>Thermocatellispora</taxon>
    </lineage>
</organism>
<keyword evidence="2" id="KW-1185">Reference proteome</keyword>